<accession>A0AAN8Z345</accession>
<evidence type="ECO:0000313" key="4">
    <source>
        <dbReference type="Proteomes" id="UP001370490"/>
    </source>
</evidence>
<dbReference type="PANTHER" id="PTHR43380:SF11">
    <property type="entry name" value="2-OXOISOVALERATE DEHYDROGENASE SUBUNIT ALPHA 2, MITOCHONDRIAL"/>
    <property type="match status" value="1"/>
</dbReference>
<sequence>MDTTFYEAQRQGRISFYVTSTGEEAITDASAAALKIGDVIFPQISIWKTGVYGVINNAMQYRELGILLWHGFTLQQFANQLFGNKDDYGKGRQMPVHFGSNKLNYFTVASTIAEGQTFITQIPHAVGAAFSLNMDKKDACIVTYFGDGGTSEGDFHAVLNFAAVMEFPVIFICRNNGWAISTPVMGWLLKAGLMEIQSICVDGNDALAIYAAVRAARKMAIEEHKPVLLKIELWRTKHDPITRFRKWVQQKGWWSDGAESELRNNIRKQTCVTSSMQLVQVIQAAERIKKPYVAELFTDVYDALPSNLGEQESSLRETIRRHPQDYPPDVPV</sequence>
<comment type="caution">
    <text evidence="3">The sequence shown here is derived from an EMBL/GenBank/DDBJ whole genome shotgun (WGS) entry which is preliminary data.</text>
</comment>
<dbReference type="GO" id="GO:0016624">
    <property type="term" value="F:oxidoreductase activity, acting on the aldehyde or oxo group of donors, disulfide as acceptor"/>
    <property type="evidence" value="ECO:0007669"/>
    <property type="project" value="InterPro"/>
</dbReference>
<dbReference type="Proteomes" id="UP001370490">
    <property type="component" value="Unassembled WGS sequence"/>
</dbReference>
<organism evidence="3 4">
    <name type="scientific">Dillenia turbinata</name>
    <dbReference type="NCBI Taxonomy" id="194707"/>
    <lineage>
        <taxon>Eukaryota</taxon>
        <taxon>Viridiplantae</taxon>
        <taxon>Streptophyta</taxon>
        <taxon>Embryophyta</taxon>
        <taxon>Tracheophyta</taxon>
        <taxon>Spermatophyta</taxon>
        <taxon>Magnoliopsida</taxon>
        <taxon>eudicotyledons</taxon>
        <taxon>Gunneridae</taxon>
        <taxon>Pentapetalae</taxon>
        <taxon>Dilleniales</taxon>
        <taxon>Dilleniaceae</taxon>
        <taxon>Dillenia</taxon>
    </lineage>
</organism>
<dbReference type="GO" id="GO:0009083">
    <property type="term" value="P:branched-chain amino acid catabolic process"/>
    <property type="evidence" value="ECO:0007669"/>
    <property type="project" value="TreeGrafter"/>
</dbReference>
<reference evidence="3 4" key="1">
    <citation type="submission" date="2023-12" db="EMBL/GenBank/DDBJ databases">
        <title>A high-quality genome assembly for Dillenia turbinata (Dilleniales).</title>
        <authorList>
            <person name="Chanderbali A."/>
        </authorList>
    </citation>
    <scope>NUCLEOTIDE SEQUENCE [LARGE SCALE GENOMIC DNA]</scope>
    <source>
        <strain evidence="3">LSX21</strain>
        <tissue evidence="3">Leaf</tissue>
    </source>
</reference>
<feature type="domain" description="Dehydrogenase E1 component" evidence="2">
    <location>
        <begin position="3"/>
        <end position="237"/>
    </location>
</feature>
<proteinExistence type="predicted"/>
<dbReference type="InterPro" id="IPR001017">
    <property type="entry name" value="DH_E1"/>
</dbReference>
<dbReference type="InterPro" id="IPR029061">
    <property type="entry name" value="THDP-binding"/>
</dbReference>
<evidence type="ECO:0000256" key="1">
    <source>
        <dbReference type="ARBA" id="ARBA00023002"/>
    </source>
</evidence>
<keyword evidence="1" id="KW-0560">Oxidoreductase</keyword>
<dbReference type="CDD" id="cd02000">
    <property type="entry name" value="TPP_E1_PDC_ADC_BCADC"/>
    <property type="match status" value="1"/>
</dbReference>
<evidence type="ECO:0000259" key="2">
    <source>
        <dbReference type="Pfam" id="PF00676"/>
    </source>
</evidence>
<dbReference type="AlphaFoldDB" id="A0AAN8Z345"/>
<protein>
    <submittedName>
        <fullName evidence="3">Dehydrogenase, E1 component</fullName>
    </submittedName>
</protein>
<dbReference type="EMBL" id="JBAMMX010000018">
    <property type="protein sequence ID" value="KAK6922802.1"/>
    <property type="molecule type" value="Genomic_DNA"/>
</dbReference>
<evidence type="ECO:0000313" key="3">
    <source>
        <dbReference type="EMBL" id="KAK6922802.1"/>
    </source>
</evidence>
<dbReference type="InterPro" id="IPR050771">
    <property type="entry name" value="Alpha-ketoacid_DH_E1_comp"/>
</dbReference>
<dbReference type="PANTHER" id="PTHR43380">
    <property type="entry name" value="2-OXOISOVALERATE DEHYDROGENASE SUBUNIT ALPHA, MITOCHONDRIAL"/>
    <property type="match status" value="1"/>
</dbReference>
<dbReference type="Pfam" id="PF00676">
    <property type="entry name" value="E1_dh"/>
    <property type="match status" value="1"/>
</dbReference>
<keyword evidence="4" id="KW-1185">Reference proteome</keyword>
<gene>
    <name evidence="3" type="ORF">RJ641_011106</name>
</gene>
<name>A0AAN8Z345_9MAGN</name>
<dbReference type="SUPFAM" id="SSF52518">
    <property type="entry name" value="Thiamin diphosphate-binding fold (THDP-binding)"/>
    <property type="match status" value="1"/>
</dbReference>
<dbReference type="Gene3D" id="3.40.50.970">
    <property type="match status" value="1"/>
</dbReference>